<dbReference type="PANTHER" id="PTHR42851">
    <property type="entry name" value="ALDOLASE-RELATED"/>
    <property type="match status" value="1"/>
</dbReference>
<evidence type="ECO:0000313" key="2">
    <source>
        <dbReference type="EMBL" id="KAG2405312.1"/>
    </source>
</evidence>
<evidence type="ECO:0000313" key="3">
    <source>
        <dbReference type="Proteomes" id="UP000743370"/>
    </source>
</evidence>
<dbReference type="PANTHER" id="PTHR42851:SF12">
    <property type="entry name" value="PWWP DOMAIN PROTEIN"/>
    <property type="match status" value="1"/>
</dbReference>
<dbReference type="PROSITE" id="PS50812">
    <property type="entry name" value="PWWP"/>
    <property type="match status" value="1"/>
</dbReference>
<protein>
    <recommendedName>
        <fullName evidence="1">PWWP domain-containing protein</fullName>
    </recommendedName>
</protein>
<gene>
    <name evidence="2" type="ORF">HKW66_Vig0045670</name>
</gene>
<dbReference type="SUPFAM" id="SSF63748">
    <property type="entry name" value="Tudor/PWWP/MBT"/>
    <property type="match status" value="1"/>
</dbReference>
<dbReference type="Pfam" id="PF00855">
    <property type="entry name" value="PWWP"/>
    <property type="match status" value="1"/>
</dbReference>
<dbReference type="AlphaFoldDB" id="A0A8T0L1C3"/>
<organism evidence="2 3">
    <name type="scientific">Phaseolus angularis</name>
    <name type="common">Azuki bean</name>
    <name type="synonym">Vigna angularis</name>
    <dbReference type="NCBI Taxonomy" id="3914"/>
    <lineage>
        <taxon>Eukaryota</taxon>
        <taxon>Viridiplantae</taxon>
        <taxon>Streptophyta</taxon>
        <taxon>Embryophyta</taxon>
        <taxon>Tracheophyta</taxon>
        <taxon>Spermatophyta</taxon>
        <taxon>Magnoliopsida</taxon>
        <taxon>eudicotyledons</taxon>
        <taxon>Gunneridae</taxon>
        <taxon>Pentapetalae</taxon>
        <taxon>rosids</taxon>
        <taxon>fabids</taxon>
        <taxon>Fabales</taxon>
        <taxon>Fabaceae</taxon>
        <taxon>Papilionoideae</taxon>
        <taxon>50 kb inversion clade</taxon>
        <taxon>NPAAA clade</taxon>
        <taxon>indigoferoid/millettioid clade</taxon>
        <taxon>Phaseoleae</taxon>
        <taxon>Vigna</taxon>
    </lineage>
</organism>
<dbReference type="EMBL" id="JABFOF010000002">
    <property type="protein sequence ID" value="KAG2405312.1"/>
    <property type="molecule type" value="Genomic_DNA"/>
</dbReference>
<dbReference type="InterPro" id="IPR053063">
    <property type="entry name" value="PWWP_domain_containing_PDP"/>
</dbReference>
<sequence length="162" mass="18093">MFCGQEECWRTKIVSVDVQIADISENKDVEMEDLGGEGCGGFSIGDFVSGKVKSHPWWPGRIYDPSDASNLALKLRQKNRILVAYFGDGTFAWCHPSQLKPFEENIEDMVKQSASRAFINVVQEAVNEVGSLLELKMSCLFPVKKTEFSWPLAGNSGVKERI</sequence>
<accession>A0A8T0L1C3</accession>
<reference evidence="2 3" key="1">
    <citation type="submission" date="2020-05" db="EMBL/GenBank/DDBJ databases">
        <title>Vigna angularis (adzuki bean) Var. LongXiaoDou No. 4 denovo assembly.</title>
        <authorList>
            <person name="Xiang H."/>
        </authorList>
    </citation>
    <scope>NUCLEOTIDE SEQUENCE [LARGE SCALE GENOMIC DNA]</scope>
    <source>
        <tissue evidence="2">Leaf</tissue>
    </source>
</reference>
<dbReference type="InterPro" id="IPR000313">
    <property type="entry name" value="PWWP_dom"/>
</dbReference>
<evidence type="ECO:0000259" key="1">
    <source>
        <dbReference type="PROSITE" id="PS50812"/>
    </source>
</evidence>
<dbReference type="CDD" id="cd05162">
    <property type="entry name" value="PWWP"/>
    <property type="match status" value="1"/>
</dbReference>
<proteinExistence type="predicted"/>
<feature type="domain" description="PWWP" evidence="1">
    <location>
        <begin position="44"/>
        <end position="105"/>
    </location>
</feature>
<dbReference type="Gene3D" id="2.30.30.140">
    <property type="match status" value="1"/>
</dbReference>
<dbReference type="Proteomes" id="UP000743370">
    <property type="component" value="Unassembled WGS sequence"/>
</dbReference>
<dbReference type="SMART" id="SM00293">
    <property type="entry name" value="PWWP"/>
    <property type="match status" value="1"/>
</dbReference>
<comment type="caution">
    <text evidence="2">The sequence shown here is derived from an EMBL/GenBank/DDBJ whole genome shotgun (WGS) entry which is preliminary data.</text>
</comment>
<name>A0A8T0L1C3_PHAAN</name>